<keyword evidence="1" id="KW-0472">Membrane</keyword>
<dbReference type="InterPro" id="IPR050879">
    <property type="entry name" value="Acyltransferase_3"/>
</dbReference>
<keyword evidence="4" id="KW-0012">Acyltransferase</keyword>
<dbReference type="Pfam" id="PF19040">
    <property type="entry name" value="SGNH"/>
    <property type="match status" value="1"/>
</dbReference>
<dbReference type="GO" id="GO:0016020">
    <property type="term" value="C:membrane"/>
    <property type="evidence" value="ECO:0007669"/>
    <property type="project" value="TreeGrafter"/>
</dbReference>
<dbReference type="AlphaFoldDB" id="A0A943TEV4"/>
<keyword evidence="1" id="KW-1133">Transmembrane helix</keyword>
<feature type="transmembrane region" description="Helical" evidence="1">
    <location>
        <begin position="414"/>
        <end position="434"/>
    </location>
</feature>
<feature type="transmembrane region" description="Helical" evidence="1">
    <location>
        <begin position="110"/>
        <end position="130"/>
    </location>
</feature>
<dbReference type="EMBL" id="JAGZXI010000015">
    <property type="protein sequence ID" value="MBS6635668.1"/>
    <property type="molecule type" value="Genomic_DNA"/>
</dbReference>
<comment type="caution">
    <text evidence="4">The sequence shown here is derived from an EMBL/GenBank/DDBJ whole genome shotgun (WGS) entry which is preliminary data.</text>
</comment>
<feature type="transmembrane region" description="Helical" evidence="1">
    <location>
        <begin position="179"/>
        <end position="198"/>
    </location>
</feature>
<proteinExistence type="predicted"/>
<evidence type="ECO:0000313" key="4">
    <source>
        <dbReference type="EMBL" id="MBS6635668.1"/>
    </source>
</evidence>
<dbReference type="GO" id="GO:0016747">
    <property type="term" value="F:acyltransferase activity, transferring groups other than amino-acyl groups"/>
    <property type="evidence" value="ECO:0007669"/>
    <property type="project" value="InterPro"/>
</dbReference>
<name>A0A943TEV4_9MICC</name>
<keyword evidence="1" id="KW-0812">Transmembrane</keyword>
<organism evidence="4 5">
    <name type="scientific">Rothia mucilaginosa</name>
    <dbReference type="NCBI Taxonomy" id="43675"/>
    <lineage>
        <taxon>Bacteria</taxon>
        <taxon>Bacillati</taxon>
        <taxon>Actinomycetota</taxon>
        <taxon>Actinomycetes</taxon>
        <taxon>Micrococcales</taxon>
        <taxon>Micrococcaceae</taxon>
        <taxon>Rothia</taxon>
    </lineage>
</organism>
<feature type="domain" description="Acyltransferase 3" evidence="2">
    <location>
        <begin position="46"/>
        <end position="376"/>
    </location>
</feature>
<feature type="domain" description="SGNH" evidence="3">
    <location>
        <begin position="501"/>
        <end position="712"/>
    </location>
</feature>
<dbReference type="Pfam" id="PF01757">
    <property type="entry name" value="Acyl_transf_3"/>
    <property type="match status" value="1"/>
</dbReference>
<reference evidence="4" key="1">
    <citation type="submission" date="2021-02" db="EMBL/GenBank/DDBJ databases">
        <title>Infant gut strain persistence is associated with maternal origin, phylogeny, and functional potential including surface adhesion and iron acquisition.</title>
        <authorList>
            <person name="Lou Y.C."/>
        </authorList>
    </citation>
    <scope>NUCLEOTIDE SEQUENCE</scope>
    <source>
        <strain evidence="4">L1_008_092G1_dasL1_008_092G1_concoct_16</strain>
    </source>
</reference>
<dbReference type="PANTHER" id="PTHR23028">
    <property type="entry name" value="ACETYLTRANSFERASE"/>
    <property type="match status" value="1"/>
</dbReference>
<evidence type="ECO:0000259" key="3">
    <source>
        <dbReference type="Pfam" id="PF19040"/>
    </source>
</evidence>
<gene>
    <name evidence="4" type="ORF">KH265_08545</name>
</gene>
<dbReference type="InterPro" id="IPR043968">
    <property type="entry name" value="SGNH"/>
</dbReference>
<sequence length="732" mass="81008">MSDTSGTPQATASQGTRTAALRTVKAREANDYPLEEFIESRGFRPEIQGLRAFAVLLVVLYHVWFGKVSGGVDVFLFISAFLLSLSFMRKINEGKPLNLFKYWLHVFQRLLPVATVVIATTTIASFFVLAPSRWSQMMQDATSSLFYYQNWNLAFSSVDYYAQNAAAKSPFQHFWSLSIQGQIFIIWPLLFAAVAYFVHRYRGNLFTIAVFVFNTVFVASLTFSIVETNSNQGFAYFDTRTRLWEFAIGTLLAMLTLKWKAPERARVVMGWVGIVGLVTCGAILPVERAFPGYLALWPVLSGALVIMAGSTNSRWGVDRLLSSAPLQSLGNISYALYLVHWPILILYSTAVGTSRVNFIEGAVIILVSIGLAWLLIRYVEKPLRYRKDPFVPWLMMKMRFKTVFSVKTWADQMAFLLAIFLMAGGPLLIAQAWLTSQNTQSTRNAELQVQTINDNYPGARAIGGAQQGLIDNPIPTGGDVKAQYESLSDTCTDAFAPSDAALASYCSLQKGGADDAPLTMVVGNSHAEQALSAFKPIAEQTKTNLQAYLLGGCQYPTSAVTASHECSEFNSKLTEEILKRKPQTVVLVATVAQARSNEEKIDPILDDTVRRLTEAGIQVIGLRDNPRFEYNIYECGQKAGSDKSSCARSASEKYAAENPAKEVFDKYRNQGAVMVDLKDVYCPDGTCSAVIGNIYVYLDDNHVTKTYGRTMAQTVFQRAAENGWLVGGKVNL</sequence>
<dbReference type="RefSeq" id="WP_303953792.1">
    <property type="nucleotide sequence ID" value="NZ_JAGZXI010000015.1"/>
</dbReference>
<feature type="transmembrane region" description="Helical" evidence="1">
    <location>
        <begin position="268"/>
        <end position="286"/>
    </location>
</feature>
<feature type="transmembrane region" description="Helical" evidence="1">
    <location>
        <begin position="205"/>
        <end position="223"/>
    </location>
</feature>
<dbReference type="InterPro" id="IPR002656">
    <property type="entry name" value="Acyl_transf_3_dom"/>
</dbReference>
<dbReference type="Proteomes" id="UP000739069">
    <property type="component" value="Unassembled WGS sequence"/>
</dbReference>
<dbReference type="PANTHER" id="PTHR23028:SF53">
    <property type="entry name" value="ACYL_TRANSF_3 DOMAIN-CONTAINING PROTEIN"/>
    <property type="match status" value="1"/>
</dbReference>
<evidence type="ECO:0000256" key="1">
    <source>
        <dbReference type="SAM" id="Phobius"/>
    </source>
</evidence>
<feature type="transmembrane region" description="Helical" evidence="1">
    <location>
        <begin position="71"/>
        <end position="89"/>
    </location>
</feature>
<feature type="transmembrane region" description="Helical" evidence="1">
    <location>
        <begin position="243"/>
        <end position="261"/>
    </location>
</feature>
<keyword evidence="4" id="KW-0808">Transferase</keyword>
<feature type="transmembrane region" description="Helical" evidence="1">
    <location>
        <begin position="332"/>
        <end position="350"/>
    </location>
</feature>
<feature type="transmembrane region" description="Helical" evidence="1">
    <location>
        <begin position="356"/>
        <end position="376"/>
    </location>
</feature>
<feature type="transmembrane region" description="Helical" evidence="1">
    <location>
        <begin position="292"/>
        <end position="311"/>
    </location>
</feature>
<dbReference type="GO" id="GO:0009103">
    <property type="term" value="P:lipopolysaccharide biosynthetic process"/>
    <property type="evidence" value="ECO:0007669"/>
    <property type="project" value="TreeGrafter"/>
</dbReference>
<accession>A0A943TEV4</accession>
<evidence type="ECO:0000313" key="5">
    <source>
        <dbReference type="Proteomes" id="UP000739069"/>
    </source>
</evidence>
<protein>
    <submittedName>
        <fullName evidence="4">Acyltransferase family protein</fullName>
    </submittedName>
</protein>
<evidence type="ECO:0000259" key="2">
    <source>
        <dbReference type="Pfam" id="PF01757"/>
    </source>
</evidence>